<dbReference type="Gene3D" id="1.10.238.10">
    <property type="entry name" value="EF-hand"/>
    <property type="match status" value="1"/>
</dbReference>
<gene>
    <name evidence="3" type="ORF">VSP0166_LOCUS6398</name>
</gene>
<evidence type="ECO:0000256" key="1">
    <source>
        <dbReference type="ARBA" id="ARBA00022837"/>
    </source>
</evidence>
<dbReference type="SUPFAM" id="SSF47473">
    <property type="entry name" value="EF-hand"/>
    <property type="match status" value="1"/>
</dbReference>
<name>A0A7S4MCK6_9EUKA</name>
<dbReference type="Pfam" id="PF23564">
    <property type="entry name" value="EF-hand_FSTL1"/>
    <property type="match status" value="1"/>
</dbReference>
<protein>
    <recommendedName>
        <fullName evidence="2">EF-hand domain-containing protein</fullName>
    </recommendedName>
</protein>
<keyword evidence="1" id="KW-0106">Calcium</keyword>
<evidence type="ECO:0000259" key="2">
    <source>
        <dbReference type="PROSITE" id="PS50222"/>
    </source>
</evidence>
<dbReference type="SMART" id="SM00054">
    <property type="entry name" value="EFh"/>
    <property type="match status" value="2"/>
</dbReference>
<dbReference type="GO" id="GO:0005509">
    <property type="term" value="F:calcium ion binding"/>
    <property type="evidence" value="ECO:0007669"/>
    <property type="project" value="InterPro"/>
</dbReference>
<evidence type="ECO:0000313" key="3">
    <source>
        <dbReference type="EMBL" id="CAE2214019.1"/>
    </source>
</evidence>
<accession>A0A7S4MCK6</accession>
<dbReference type="EMBL" id="HBKP01009071">
    <property type="protein sequence ID" value="CAE2214019.1"/>
    <property type="molecule type" value="Transcribed_RNA"/>
</dbReference>
<dbReference type="AlphaFoldDB" id="A0A7S4MCK6"/>
<sequence>MGTESSKLMSAHVQRMLNDRDYSKVDLELLSRDKDATMADCHSREYHAAVSMLFRSMDDDSNGYIDGSEIPNLIKSLQKVYKKHTGKTMKSNFVTSIIRSNDANRDSKIDYKEFSGIMDDIFVEIRREKETCTK</sequence>
<reference evidence="3" key="1">
    <citation type="submission" date="2021-01" db="EMBL/GenBank/DDBJ databases">
        <authorList>
            <person name="Corre E."/>
            <person name="Pelletier E."/>
            <person name="Niang G."/>
            <person name="Scheremetjew M."/>
            <person name="Finn R."/>
            <person name="Kale V."/>
            <person name="Holt S."/>
            <person name="Cochrane G."/>
            <person name="Meng A."/>
            <person name="Brown T."/>
            <person name="Cohen L."/>
        </authorList>
    </citation>
    <scope>NUCLEOTIDE SEQUENCE</scope>
    <source>
        <strain evidence="3">DIVA3 518/3/11/1/6</strain>
    </source>
</reference>
<organism evidence="3">
    <name type="scientific">Vannella robusta</name>
    <dbReference type="NCBI Taxonomy" id="1487602"/>
    <lineage>
        <taxon>Eukaryota</taxon>
        <taxon>Amoebozoa</taxon>
        <taxon>Discosea</taxon>
        <taxon>Flabellinia</taxon>
        <taxon>Vannellidae</taxon>
        <taxon>Vannella</taxon>
    </lineage>
</organism>
<proteinExistence type="predicted"/>
<dbReference type="InterPro" id="IPR002048">
    <property type="entry name" value="EF_hand_dom"/>
</dbReference>
<feature type="domain" description="EF-hand" evidence="2">
    <location>
        <begin position="89"/>
        <end position="124"/>
    </location>
</feature>
<dbReference type="InterPro" id="IPR011992">
    <property type="entry name" value="EF-hand-dom_pair"/>
</dbReference>
<dbReference type="InterPro" id="IPR057020">
    <property type="entry name" value="EF-hand_FSTL1"/>
</dbReference>
<dbReference type="PROSITE" id="PS00018">
    <property type="entry name" value="EF_HAND_1"/>
    <property type="match status" value="1"/>
</dbReference>
<dbReference type="PROSITE" id="PS50222">
    <property type="entry name" value="EF_HAND_2"/>
    <property type="match status" value="1"/>
</dbReference>
<dbReference type="InterPro" id="IPR018247">
    <property type="entry name" value="EF_Hand_1_Ca_BS"/>
</dbReference>